<evidence type="ECO:0008006" key="4">
    <source>
        <dbReference type="Google" id="ProtNLM"/>
    </source>
</evidence>
<comment type="caution">
    <text evidence="2">The sequence shown here is derived from an EMBL/GenBank/DDBJ whole genome shotgun (WGS) entry which is preliminary data.</text>
</comment>
<sequence>MAEHAPWRAVVGAVGSHYPITRRRWWTRFAMLGLTFALVRLTMIVVQGAVGVDLATGTGYQGHGERVLIHSGTDTTCRNSAQAWRVDNAEAGRTVEFFGELRCDQPVTVFTGAARTLYAALWSWWTWVTVAACLVTAWLWRDRSAMPASAFSGTSASQRPRRLRRA</sequence>
<dbReference type="Proteomes" id="UP001595816">
    <property type="component" value="Unassembled WGS sequence"/>
</dbReference>
<dbReference type="RefSeq" id="WP_253754520.1">
    <property type="nucleotide sequence ID" value="NZ_JAMZDZ010000001.1"/>
</dbReference>
<keyword evidence="1" id="KW-0812">Transmembrane</keyword>
<evidence type="ECO:0000313" key="3">
    <source>
        <dbReference type="Proteomes" id="UP001595816"/>
    </source>
</evidence>
<keyword evidence="1" id="KW-1133">Transmembrane helix</keyword>
<gene>
    <name evidence="2" type="ORF">ACFOZ4_11395</name>
</gene>
<name>A0ABV8LLP0_9ACTN</name>
<feature type="transmembrane region" description="Helical" evidence="1">
    <location>
        <begin position="29"/>
        <end position="50"/>
    </location>
</feature>
<evidence type="ECO:0000256" key="1">
    <source>
        <dbReference type="SAM" id="Phobius"/>
    </source>
</evidence>
<keyword evidence="1" id="KW-0472">Membrane</keyword>
<dbReference type="EMBL" id="JBHSAY010000006">
    <property type="protein sequence ID" value="MFC4131208.1"/>
    <property type="molecule type" value="Genomic_DNA"/>
</dbReference>
<accession>A0ABV8LLP0</accession>
<keyword evidence="3" id="KW-1185">Reference proteome</keyword>
<proteinExistence type="predicted"/>
<feature type="transmembrane region" description="Helical" evidence="1">
    <location>
        <begin position="122"/>
        <end position="140"/>
    </location>
</feature>
<protein>
    <recommendedName>
        <fullName evidence="4">DUF3592 domain-containing protein</fullName>
    </recommendedName>
</protein>
<organism evidence="2 3">
    <name type="scientific">Hamadaea flava</name>
    <dbReference type="NCBI Taxonomy" id="1742688"/>
    <lineage>
        <taxon>Bacteria</taxon>
        <taxon>Bacillati</taxon>
        <taxon>Actinomycetota</taxon>
        <taxon>Actinomycetes</taxon>
        <taxon>Micromonosporales</taxon>
        <taxon>Micromonosporaceae</taxon>
        <taxon>Hamadaea</taxon>
    </lineage>
</organism>
<reference evidence="3" key="1">
    <citation type="journal article" date="2019" name="Int. J. Syst. Evol. Microbiol.">
        <title>The Global Catalogue of Microorganisms (GCM) 10K type strain sequencing project: providing services to taxonomists for standard genome sequencing and annotation.</title>
        <authorList>
            <consortium name="The Broad Institute Genomics Platform"/>
            <consortium name="The Broad Institute Genome Sequencing Center for Infectious Disease"/>
            <person name="Wu L."/>
            <person name="Ma J."/>
        </authorList>
    </citation>
    <scope>NUCLEOTIDE SEQUENCE [LARGE SCALE GENOMIC DNA]</scope>
    <source>
        <strain evidence="3">CGMCC 4.7289</strain>
    </source>
</reference>
<evidence type="ECO:0000313" key="2">
    <source>
        <dbReference type="EMBL" id="MFC4131208.1"/>
    </source>
</evidence>